<proteinExistence type="predicted"/>
<protein>
    <recommendedName>
        <fullName evidence="3">Reverse transcriptase domain-containing protein</fullName>
    </recommendedName>
</protein>
<reference evidence="1" key="2">
    <citation type="submission" date="2022-01" db="EMBL/GenBank/DDBJ databases">
        <authorList>
            <person name="Yamashiro T."/>
            <person name="Shiraishi A."/>
            <person name="Satake H."/>
            <person name="Nakayama K."/>
        </authorList>
    </citation>
    <scope>NUCLEOTIDE SEQUENCE</scope>
</reference>
<evidence type="ECO:0000313" key="2">
    <source>
        <dbReference type="Proteomes" id="UP001151760"/>
    </source>
</evidence>
<evidence type="ECO:0008006" key="3">
    <source>
        <dbReference type="Google" id="ProtNLM"/>
    </source>
</evidence>
<reference evidence="1" key="1">
    <citation type="journal article" date="2022" name="Int. J. Mol. Sci.">
        <title>Draft Genome of Tanacetum Coccineum: Genomic Comparison of Closely Related Tanacetum-Family Plants.</title>
        <authorList>
            <person name="Yamashiro T."/>
            <person name="Shiraishi A."/>
            <person name="Nakayama K."/>
            <person name="Satake H."/>
        </authorList>
    </citation>
    <scope>NUCLEOTIDE SEQUENCE</scope>
</reference>
<keyword evidence="2" id="KW-1185">Reference proteome</keyword>
<dbReference type="EMBL" id="BQNB010010556">
    <property type="protein sequence ID" value="GJS78855.1"/>
    <property type="molecule type" value="Genomic_DNA"/>
</dbReference>
<organism evidence="1 2">
    <name type="scientific">Tanacetum coccineum</name>
    <dbReference type="NCBI Taxonomy" id="301880"/>
    <lineage>
        <taxon>Eukaryota</taxon>
        <taxon>Viridiplantae</taxon>
        <taxon>Streptophyta</taxon>
        <taxon>Embryophyta</taxon>
        <taxon>Tracheophyta</taxon>
        <taxon>Spermatophyta</taxon>
        <taxon>Magnoliopsida</taxon>
        <taxon>eudicotyledons</taxon>
        <taxon>Gunneridae</taxon>
        <taxon>Pentapetalae</taxon>
        <taxon>asterids</taxon>
        <taxon>campanulids</taxon>
        <taxon>Asterales</taxon>
        <taxon>Asteraceae</taxon>
        <taxon>Asteroideae</taxon>
        <taxon>Anthemideae</taxon>
        <taxon>Anthemidinae</taxon>
        <taxon>Tanacetum</taxon>
    </lineage>
</organism>
<evidence type="ECO:0000313" key="1">
    <source>
        <dbReference type="EMBL" id="GJS78855.1"/>
    </source>
</evidence>
<accession>A0ABQ4YMF1</accession>
<gene>
    <name evidence="1" type="ORF">Tco_0728736</name>
</gene>
<name>A0ABQ4YMF1_9ASTR</name>
<sequence length="95" mass="10301">MYDFTKQLIVSNVSTTTSSIPSPSPDVTALTEIVKELVLMNKANQQVSVKAVEETCVTYGGPHPYFECLATDSNTFNASHHWGVTIKEGNGYSSS</sequence>
<dbReference type="Proteomes" id="UP001151760">
    <property type="component" value="Unassembled WGS sequence"/>
</dbReference>
<comment type="caution">
    <text evidence="1">The sequence shown here is derived from an EMBL/GenBank/DDBJ whole genome shotgun (WGS) entry which is preliminary data.</text>
</comment>